<dbReference type="RefSeq" id="XP_005778220.1">
    <property type="nucleotide sequence ID" value="XM_005778163.1"/>
</dbReference>
<feature type="region of interest" description="Disordered" evidence="1">
    <location>
        <begin position="258"/>
        <end position="282"/>
    </location>
</feature>
<dbReference type="PANTHER" id="PTHR23092:SF15">
    <property type="entry name" value="INACTIVE NON-CANONICAL POLY(A) RNA POLYMERASE PROTEIN TRF4-2-RELATED"/>
    <property type="match status" value="1"/>
</dbReference>
<sequence>MLATPTDENRSKLLAAISRIDAAIRIAVPWTKVEVRLFGSTSNGLFLPGVSDIDLTVLQPYITSAVEVLQRIEDAVLQEGIAARGTVELIASARVPILKFTEQESRTAVDISVNGPQAVAGIVSAREMLTRFPELRPLLLVLNESLQRRRAFSAAATSVSSRRLGPPPVPTTPSHGGGEERRQGHAVEQPVTSQASGPCALDEGAVEAHEPDLGSRLKGVLSELAANHAIRSSSMPAASLFAALAAELERSFTLSSVLRGCPESPHSLTASDKQKQEPQRHM</sequence>
<reference evidence="3" key="2">
    <citation type="submission" date="2024-10" db="UniProtKB">
        <authorList>
            <consortium name="EnsemblProtists"/>
        </authorList>
    </citation>
    <scope>IDENTIFICATION</scope>
</reference>
<dbReference type="EnsemblProtists" id="EOD25791">
    <property type="protein sequence ID" value="EOD25791"/>
    <property type="gene ID" value="EMIHUDRAFT_205935"/>
</dbReference>
<evidence type="ECO:0000313" key="4">
    <source>
        <dbReference type="Proteomes" id="UP000013827"/>
    </source>
</evidence>
<name>A0A0D3JQK6_EMIH1</name>
<dbReference type="HOGENOM" id="CLU_988441_0_0_1"/>
<dbReference type="STRING" id="2903.R1ES45"/>
<dbReference type="AlphaFoldDB" id="A0A0D3JQK6"/>
<dbReference type="GO" id="GO:0031123">
    <property type="term" value="P:RNA 3'-end processing"/>
    <property type="evidence" value="ECO:0007669"/>
    <property type="project" value="TreeGrafter"/>
</dbReference>
<dbReference type="CDD" id="cd05402">
    <property type="entry name" value="NT_PAP_TUTase"/>
    <property type="match status" value="1"/>
</dbReference>
<dbReference type="Pfam" id="PF22600">
    <property type="entry name" value="MTPAP-like_central"/>
    <property type="match status" value="1"/>
</dbReference>
<reference evidence="4" key="1">
    <citation type="journal article" date="2013" name="Nature">
        <title>Pan genome of the phytoplankton Emiliania underpins its global distribution.</title>
        <authorList>
            <person name="Read B.A."/>
            <person name="Kegel J."/>
            <person name="Klute M.J."/>
            <person name="Kuo A."/>
            <person name="Lefebvre S.C."/>
            <person name="Maumus F."/>
            <person name="Mayer C."/>
            <person name="Miller J."/>
            <person name="Monier A."/>
            <person name="Salamov A."/>
            <person name="Young J."/>
            <person name="Aguilar M."/>
            <person name="Claverie J.M."/>
            <person name="Frickenhaus S."/>
            <person name="Gonzalez K."/>
            <person name="Herman E.K."/>
            <person name="Lin Y.C."/>
            <person name="Napier J."/>
            <person name="Ogata H."/>
            <person name="Sarno A.F."/>
            <person name="Shmutz J."/>
            <person name="Schroeder D."/>
            <person name="de Vargas C."/>
            <person name="Verret F."/>
            <person name="von Dassow P."/>
            <person name="Valentin K."/>
            <person name="Van de Peer Y."/>
            <person name="Wheeler G."/>
            <person name="Dacks J.B."/>
            <person name="Delwiche C.F."/>
            <person name="Dyhrman S.T."/>
            <person name="Glockner G."/>
            <person name="John U."/>
            <person name="Richards T."/>
            <person name="Worden A.Z."/>
            <person name="Zhang X."/>
            <person name="Grigoriev I.V."/>
            <person name="Allen A.E."/>
            <person name="Bidle K."/>
            <person name="Borodovsky M."/>
            <person name="Bowler C."/>
            <person name="Brownlee C."/>
            <person name="Cock J.M."/>
            <person name="Elias M."/>
            <person name="Gladyshev V.N."/>
            <person name="Groth M."/>
            <person name="Guda C."/>
            <person name="Hadaegh A."/>
            <person name="Iglesias-Rodriguez M.D."/>
            <person name="Jenkins J."/>
            <person name="Jones B.M."/>
            <person name="Lawson T."/>
            <person name="Leese F."/>
            <person name="Lindquist E."/>
            <person name="Lobanov A."/>
            <person name="Lomsadze A."/>
            <person name="Malik S.B."/>
            <person name="Marsh M.E."/>
            <person name="Mackinder L."/>
            <person name="Mock T."/>
            <person name="Mueller-Roeber B."/>
            <person name="Pagarete A."/>
            <person name="Parker M."/>
            <person name="Probert I."/>
            <person name="Quesneville H."/>
            <person name="Raines C."/>
            <person name="Rensing S.A."/>
            <person name="Riano-Pachon D.M."/>
            <person name="Richier S."/>
            <person name="Rokitta S."/>
            <person name="Shiraiwa Y."/>
            <person name="Soanes D.M."/>
            <person name="van der Giezen M."/>
            <person name="Wahlund T.M."/>
            <person name="Williams B."/>
            <person name="Wilson W."/>
            <person name="Wolfe G."/>
            <person name="Wurch L.L."/>
        </authorList>
    </citation>
    <scope>NUCLEOTIDE SEQUENCE</scope>
</reference>
<proteinExistence type="predicted"/>
<accession>A0A0D3JQK6</accession>
<feature type="domain" description="Poly(A) RNA polymerase mitochondrial-like central palm" evidence="2">
    <location>
        <begin position="4"/>
        <end position="119"/>
    </location>
</feature>
<protein>
    <recommendedName>
        <fullName evidence="2">Poly(A) RNA polymerase mitochondrial-like central palm domain-containing protein</fullName>
    </recommendedName>
</protein>
<feature type="compositionally biased region" description="Basic and acidic residues" evidence="1">
    <location>
        <begin position="272"/>
        <end position="282"/>
    </location>
</feature>
<evidence type="ECO:0000256" key="1">
    <source>
        <dbReference type="SAM" id="MobiDB-lite"/>
    </source>
</evidence>
<organism evidence="3 4">
    <name type="scientific">Emiliania huxleyi (strain CCMP1516)</name>
    <dbReference type="NCBI Taxonomy" id="280463"/>
    <lineage>
        <taxon>Eukaryota</taxon>
        <taxon>Haptista</taxon>
        <taxon>Haptophyta</taxon>
        <taxon>Prymnesiophyceae</taxon>
        <taxon>Isochrysidales</taxon>
        <taxon>Noelaerhabdaceae</taxon>
        <taxon>Emiliania</taxon>
    </lineage>
</organism>
<dbReference type="GO" id="GO:0005730">
    <property type="term" value="C:nucleolus"/>
    <property type="evidence" value="ECO:0007669"/>
    <property type="project" value="TreeGrafter"/>
</dbReference>
<dbReference type="InterPro" id="IPR054708">
    <property type="entry name" value="MTPAP-like_central"/>
</dbReference>
<dbReference type="SUPFAM" id="SSF81301">
    <property type="entry name" value="Nucleotidyltransferase"/>
    <property type="match status" value="1"/>
</dbReference>
<feature type="region of interest" description="Disordered" evidence="1">
    <location>
        <begin position="157"/>
        <end position="198"/>
    </location>
</feature>
<dbReference type="KEGG" id="ehx:EMIHUDRAFT_205935"/>
<dbReference type="InterPro" id="IPR043519">
    <property type="entry name" value="NT_sf"/>
</dbReference>
<keyword evidence="4" id="KW-1185">Reference proteome</keyword>
<dbReference type="PANTHER" id="PTHR23092">
    <property type="entry name" value="POLY(A) RNA POLYMERASE"/>
    <property type="match status" value="1"/>
</dbReference>
<dbReference type="Gene3D" id="3.30.460.10">
    <property type="entry name" value="Beta Polymerase, domain 2"/>
    <property type="match status" value="1"/>
</dbReference>
<dbReference type="GeneID" id="17271337"/>
<dbReference type="eggNOG" id="KOG1906">
    <property type="taxonomic scope" value="Eukaryota"/>
</dbReference>
<dbReference type="GO" id="GO:0003729">
    <property type="term" value="F:mRNA binding"/>
    <property type="evidence" value="ECO:0007669"/>
    <property type="project" value="TreeGrafter"/>
</dbReference>
<dbReference type="GO" id="GO:0031499">
    <property type="term" value="C:TRAMP complex"/>
    <property type="evidence" value="ECO:0007669"/>
    <property type="project" value="TreeGrafter"/>
</dbReference>
<dbReference type="Proteomes" id="UP000013827">
    <property type="component" value="Unassembled WGS sequence"/>
</dbReference>
<dbReference type="GO" id="GO:1990817">
    <property type="term" value="F:poly(A) RNA polymerase activity"/>
    <property type="evidence" value="ECO:0007669"/>
    <property type="project" value="InterPro"/>
</dbReference>
<dbReference type="PaxDb" id="2903-EOD25791"/>
<dbReference type="GO" id="GO:0043634">
    <property type="term" value="P:polyadenylation-dependent ncRNA catabolic process"/>
    <property type="evidence" value="ECO:0007669"/>
    <property type="project" value="TreeGrafter"/>
</dbReference>
<evidence type="ECO:0000259" key="2">
    <source>
        <dbReference type="Pfam" id="PF22600"/>
    </source>
</evidence>
<dbReference type="InterPro" id="IPR045862">
    <property type="entry name" value="Trf4-like"/>
</dbReference>
<evidence type="ECO:0000313" key="3">
    <source>
        <dbReference type="EnsemblProtists" id="EOD25791"/>
    </source>
</evidence>